<reference evidence="6 7" key="1">
    <citation type="submission" date="2020-08" db="EMBL/GenBank/DDBJ databases">
        <title>Exploring microbial biodiversity for novel pathways involved in the catabolism of aromatic compounds derived from lignin.</title>
        <authorList>
            <person name="Elkins J."/>
        </authorList>
    </citation>
    <scope>NUCLEOTIDE SEQUENCE [LARGE SCALE GENOMIC DNA]</scope>
    <source>
        <strain evidence="6 7">B1D3A</strain>
    </source>
</reference>
<evidence type="ECO:0000256" key="3">
    <source>
        <dbReference type="ARBA" id="ARBA00023163"/>
    </source>
</evidence>
<dbReference type="InterPro" id="IPR036388">
    <property type="entry name" value="WH-like_DNA-bd_sf"/>
</dbReference>
<dbReference type="Gene3D" id="1.10.10.10">
    <property type="entry name" value="Winged helix-like DNA-binding domain superfamily/Winged helix DNA-binding domain"/>
    <property type="match status" value="1"/>
</dbReference>
<dbReference type="PROSITE" id="PS51078">
    <property type="entry name" value="ICLR_ED"/>
    <property type="match status" value="1"/>
</dbReference>
<accession>A0ABR6NJJ9</accession>
<feature type="domain" description="HTH iclR-type" evidence="4">
    <location>
        <begin position="6"/>
        <end position="67"/>
    </location>
</feature>
<organism evidence="6 7">
    <name type="scientific">Sphingobium lignivorans</name>
    <dbReference type="NCBI Taxonomy" id="2735886"/>
    <lineage>
        <taxon>Bacteria</taxon>
        <taxon>Pseudomonadati</taxon>
        <taxon>Pseudomonadota</taxon>
        <taxon>Alphaproteobacteria</taxon>
        <taxon>Sphingomonadales</taxon>
        <taxon>Sphingomonadaceae</taxon>
        <taxon>Sphingobium</taxon>
    </lineage>
</organism>
<dbReference type="InterPro" id="IPR036390">
    <property type="entry name" value="WH_DNA-bd_sf"/>
</dbReference>
<evidence type="ECO:0000259" key="5">
    <source>
        <dbReference type="PROSITE" id="PS51078"/>
    </source>
</evidence>
<dbReference type="PROSITE" id="PS51077">
    <property type="entry name" value="HTH_ICLR"/>
    <property type="match status" value="1"/>
</dbReference>
<feature type="domain" description="IclR-ED" evidence="5">
    <location>
        <begin position="68"/>
        <end position="252"/>
    </location>
</feature>
<protein>
    <submittedName>
        <fullName evidence="6">DNA-binding IclR family transcriptional regulator</fullName>
    </submittedName>
</protein>
<gene>
    <name evidence="6" type="ORF">HNP60_002786</name>
</gene>
<dbReference type="InterPro" id="IPR014757">
    <property type="entry name" value="Tscrpt_reg_IclR_C"/>
</dbReference>
<name>A0ABR6NJJ9_9SPHN</name>
<evidence type="ECO:0000256" key="2">
    <source>
        <dbReference type="ARBA" id="ARBA00023125"/>
    </source>
</evidence>
<keyword evidence="2 6" id="KW-0238">DNA-binding</keyword>
<evidence type="ECO:0000313" key="7">
    <source>
        <dbReference type="Proteomes" id="UP001138540"/>
    </source>
</evidence>
<keyword evidence="7" id="KW-1185">Reference proteome</keyword>
<dbReference type="Gene3D" id="3.30.450.40">
    <property type="match status" value="1"/>
</dbReference>
<dbReference type="SUPFAM" id="SSF46785">
    <property type="entry name" value="Winged helix' DNA-binding domain"/>
    <property type="match status" value="1"/>
</dbReference>
<dbReference type="Pfam" id="PF01614">
    <property type="entry name" value="IclR_C"/>
    <property type="match status" value="1"/>
</dbReference>
<dbReference type="EMBL" id="JACHKA010000001">
    <property type="protein sequence ID" value="MBB5986812.1"/>
    <property type="molecule type" value="Genomic_DNA"/>
</dbReference>
<comment type="caution">
    <text evidence="6">The sequence shown here is derived from an EMBL/GenBank/DDBJ whole genome shotgun (WGS) entry which is preliminary data.</text>
</comment>
<dbReference type="PANTHER" id="PTHR30136">
    <property type="entry name" value="HELIX-TURN-HELIX TRANSCRIPTIONAL REGULATOR, ICLR FAMILY"/>
    <property type="match status" value="1"/>
</dbReference>
<dbReference type="SUPFAM" id="SSF55781">
    <property type="entry name" value="GAF domain-like"/>
    <property type="match status" value="1"/>
</dbReference>
<proteinExistence type="predicted"/>
<evidence type="ECO:0000256" key="1">
    <source>
        <dbReference type="ARBA" id="ARBA00023015"/>
    </source>
</evidence>
<dbReference type="PANTHER" id="PTHR30136:SF24">
    <property type="entry name" value="HTH-TYPE TRANSCRIPTIONAL REPRESSOR ALLR"/>
    <property type="match status" value="1"/>
</dbReference>
<dbReference type="GO" id="GO:0003677">
    <property type="term" value="F:DNA binding"/>
    <property type="evidence" value="ECO:0007669"/>
    <property type="project" value="UniProtKB-KW"/>
</dbReference>
<keyword evidence="3" id="KW-0804">Transcription</keyword>
<dbReference type="Pfam" id="PF09339">
    <property type="entry name" value="HTH_IclR"/>
    <property type="match status" value="1"/>
</dbReference>
<dbReference type="InterPro" id="IPR005471">
    <property type="entry name" value="Tscrpt_reg_IclR_N"/>
</dbReference>
<keyword evidence="1" id="KW-0805">Transcription regulation</keyword>
<dbReference type="InterPro" id="IPR029016">
    <property type="entry name" value="GAF-like_dom_sf"/>
</dbReference>
<dbReference type="SMART" id="SM00346">
    <property type="entry name" value="HTH_ICLR"/>
    <property type="match status" value="1"/>
</dbReference>
<evidence type="ECO:0000313" key="6">
    <source>
        <dbReference type="EMBL" id="MBB5986812.1"/>
    </source>
</evidence>
<dbReference type="Proteomes" id="UP001138540">
    <property type="component" value="Unassembled WGS sequence"/>
</dbReference>
<dbReference type="RefSeq" id="WP_184154749.1">
    <property type="nucleotide sequence ID" value="NZ_JACHKA010000001.1"/>
</dbReference>
<sequence length="262" mass="28030">MTEDDRGAGARTIALLKIVAESGATFTLTQLGAQAALPPSSVHRLLQPLIRSGMVERGTGQAYRVGSEFHRVASLIMQHVDPGRLADPILRRLWSQWEETCSLCVYKPSTHTAVVVATIQTPHPLRFMIERHTELSLSWGSLGRAILASLPDADAAEAMKNHALGPLSGQAMPSAAQMASVIEKVRTDGVANYRNEEMDVAGVAAPVFRADGTVLGSLGVTAPARRLLPHIALDIESSVKSAARELSALLGYKARDVLPSSR</sequence>
<dbReference type="InterPro" id="IPR050707">
    <property type="entry name" value="HTH_MetabolicPath_Reg"/>
</dbReference>
<evidence type="ECO:0000259" key="4">
    <source>
        <dbReference type="PROSITE" id="PS51077"/>
    </source>
</evidence>